<dbReference type="InterPro" id="IPR000157">
    <property type="entry name" value="TIR_dom"/>
</dbReference>
<evidence type="ECO:0000313" key="16">
    <source>
        <dbReference type="Proteomes" id="UP000242188"/>
    </source>
</evidence>
<evidence type="ECO:0000256" key="3">
    <source>
        <dbReference type="ARBA" id="ARBA00022588"/>
    </source>
</evidence>
<dbReference type="InterPro" id="IPR003591">
    <property type="entry name" value="Leu-rich_rpt_typical-subtyp"/>
</dbReference>
<accession>A0A210R699</accession>
<comment type="subcellular location">
    <subcellularLocation>
        <location evidence="1">Membrane</location>
        <topology evidence="1">Single-pass type I membrane protein</topology>
    </subcellularLocation>
</comment>
<feature type="domain" description="TIR" evidence="14">
    <location>
        <begin position="530"/>
        <end position="671"/>
    </location>
</feature>
<gene>
    <name evidence="15" type="ORF">KP79_PYT12026</name>
</gene>
<feature type="transmembrane region" description="Helical" evidence="13">
    <location>
        <begin position="475"/>
        <end position="499"/>
    </location>
</feature>
<protein>
    <submittedName>
        <fullName evidence="15">Toll-like receptor 6</fullName>
    </submittedName>
</protein>
<dbReference type="AlphaFoldDB" id="A0A210R699"/>
<dbReference type="InterPro" id="IPR032675">
    <property type="entry name" value="LRR_dom_sf"/>
</dbReference>
<dbReference type="GO" id="GO:0038023">
    <property type="term" value="F:signaling receptor activity"/>
    <property type="evidence" value="ECO:0007669"/>
    <property type="project" value="TreeGrafter"/>
</dbReference>
<evidence type="ECO:0000256" key="10">
    <source>
        <dbReference type="ARBA" id="ARBA00023136"/>
    </source>
</evidence>
<evidence type="ECO:0000256" key="4">
    <source>
        <dbReference type="ARBA" id="ARBA00022614"/>
    </source>
</evidence>
<comment type="similarity">
    <text evidence="2">Belongs to the Toll-like receptor family.</text>
</comment>
<dbReference type="PROSITE" id="PS50104">
    <property type="entry name" value="TIR"/>
    <property type="match status" value="1"/>
</dbReference>
<dbReference type="STRING" id="6573.A0A210R699"/>
<keyword evidence="9 13" id="KW-1133">Transmembrane helix</keyword>
<dbReference type="Proteomes" id="UP000242188">
    <property type="component" value="Unassembled WGS sequence"/>
</dbReference>
<evidence type="ECO:0000256" key="8">
    <source>
        <dbReference type="ARBA" id="ARBA00022859"/>
    </source>
</evidence>
<dbReference type="InterPro" id="IPR035897">
    <property type="entry name" value="Toll_tir_struct_dom_sf"/>
</dbReference>
<dbReference type="GO" id="GO:0005886">
    <property type="term" value="C:plasma membrane"/>
    <property type="evidence" value="ECO:0007669"/>
    <property type="project" value="TreeGrafter"/>
</dbReference>
<dbReference type="EMBL" id="NEDP02000155">
    <property type="protein sequence ID" value="OWF56550.1"/>
    <property type="molecule type" value="Genomic_DNA"/>
</dbReference>
<keyword evidence="7" id="KW-0677">Repeat</keyword>
<dbReference type="GO" id="GO:0007165">
    <property type="term" value="P:signal transduction"/>
    <property type="evidence" value="ECO:0007669"/>
    <property type="project" value="InterPro"/>
</dbReference>
<dbReference type="SMART" id="SM00255">
    <property type="entry name" value="TIR"/>
    <property type="match status" value="1"/>
</dbReference>
<evidence type="ECO:0000313" key="15">
    <source>
        <dbReference type="EMBL" id="OWF56550.1"/>
    </source>
</evidence>
<sequence>MSNLKTLDLSSLTGNCKIKSLTRGMFANVAVIQYLNMSFCKLTRIDTGAISVLHRLMYLNISHNVYLSFSVLSNLTSDLRFTDIRTLDISKIHCTYGVGTYLLVEDMKYLNDTKLEKLYINSNRISMLQSDTFNYLPPTVWYISTRDNLFTMGIYVLQISVLNHLRELDVSDSFTTHNPDEDTNRFHSCQDWRGPQKHGTFLENDARLTNMVTLKRLGNAGKGLTFIVNLPRSLETVSMKACHYQYVISRLHFAENNLTHIFAQNNIFVEWRGPIINLTKLEYVDLSNNFCSYVANDFFRYVPSLKTLILHTNLLGFMINRDRKGETFQNNTRITKLDISLNRIDSLPRKIFHTLSSMQDLNVSFNLMNSLQADIGHMMNLTYLDLSHNQLSELTNQNRRDIDMITKTGNLTIDLSNNRLVCSCLTLPSIRWINLNQRVFKRFETYSCSLDNETRVLFSDLDTTLRQLEKDCTSYIGLIGGVLSAIVFCIAILVFGLVFRYRWKLRYLYYITKNRYRGYARVRDDQNHEFQFDAFISYAEEESGFIKNDLITNLEENRHFRLCVHGRDFIPGMDIAANITNAIHSSRKTVVIMSENFIGSYWCMYELNMARMESIYSREGATVLFLVMYNPVPAAVIPLHVMDIIRSKSYIEYPHDPQGNVIFWEKIAESIEM</sequence>
<dbReference type="SMART" id="SM00369">
    <property type="entry name" value="LRR_TYP"/>
    <property type="match status" value="6"/>
</dbReference>
<keyword evidence="3" id="KW-0399">Innate immunity</keyword>
<dbReference type="Gene3D" id="3.40.50.10140">
    <property type="entry name" value="Toll/interleukin-1 receptor homology (TIR) domain"/>
    <property type="match status" value="1"/>
</dbReference>
<dbReference type="Pfam" id="PF01582">
    <property type="entry name" value="TIR"/>
    <property type="match status" value="1"/>
</dbReference>
<keyword evidence="10 13" id="KW-0472">Membrane</keyword>
<keyword evidence="11 15" id="KW-0675">Receptor</keyword>
<reference evidence="15 16" key="1">
    <citation type="journal article" date="2017" name="Nat. Ecol. Evol.">
        <title>Scallop genome provides insights into evolution of bilaterian karyotype and development.</title>
        <authorList>
            <person name="Wang S."/>
            <person name="Zhang J."/>
            <person name="Jiao W."/>
            <person name="Li J."/>
            <person name="Xun X."/>
            <person name="Sun Y."/>
            <person name="Guo X."/>
            <person name="Huan P."/>
            <person name="Dong B."/>
            <person name="Zhang L."/>
            <person name="Hu X."/>
            <person name="Sun X."/>
            <person name="Wang J."/>
            <person name="Zhao C."/>
            <person name="Wang Y."/>
            <person name="Wang D."/>
            <person name="Huang X."/>
            <person name="Wang R."/>
            <person name="Lv J."/>
            <person name="Li Y."/>
            <person name="Zhang Z."/>
            <person name="Liu B."/>
            <person name="Lu W."/>
            <person name="Hui Y."/>
            <person name="Liang J."/>
            <person name="Zhou Z."/>
            <person name="Hou R."/>
            <person name="Li X."/>
            <person name="Liu Y."/>
            <person name="Li H."/>
            <person name="Ning X."/>
            <person name="Lin Y."/>
            <person name="Zhao L."/>
            <person name="Xing Q."/>
            <person name="Dou J."/>
            <person name="Li Y."/>
            <person name="Mao J."/>
            <person name="Guo H."/>
            <person name="Dou H."/>
            <person name="Li T."/>
            <person name="Mu C."/>
            <person name="Jiang W."/>
            <person name="Fu Q."/>
            <person name="Fu X."/>
            <person name="Miao Y."/>
            <person name="Liu J."/>
            <person name="Yu Q."/>
            <person name="Li R."/>
            <person name="Liao H."/>
            <person name="Li X."/>
            <person name="Kong Y."/>
            <person name="Jiang Z."/>
            <person name="Chourrout D."/>
            <person name="Li R."/>
            <person name="Bao Z."/>
        </authorList>
    </citation>
    <scope>NUCLEOTIDE SEQUENCE [LARGE SCALE GENOMIC DNA]</scope>
    <source>
        <strain evidence="15 16">PY_sf001</strain>
    </source>
</reference>
<dbReference type="InterPro" id="IPR001611">
    <property type="entry name" value="Leu-rich_rpt"/>
</dbReference>
<dbReference type="Gene3D" id="3.80.10.10">
    <property type="entry name" value="Ribonuclease Inhibitor"/>
    <property type="match status" value="3"/>
</dbReference>
<keyword evidence="4" id="KW-0433">Leucine-rich repeat</keyword>
<evidence type="ECO:0000256" key="12">
    <source>
        <dbReference type="ARBA" id="ARBA00023180"/>
    </source>
</evidence>
<evidence type="ECO:0000256" key="5">
    <source>
        <dbReference type="ARBA" id="ARBA00022692"/>
    </source>
</evidence>
<name>A0A210R699_MIZYE</name>
<comment type="caution">
    <text evidence="15">The sequence shown here is derived from an EMBL/GenBank/DDBJ whole genome shotgun (WGS) entry which is preliminary data.</text>
</comment>
<dbReference type="Pfam" id="PF13855">
    <property type="entry name" value="LRR_8"/>
    <property type="match status" value="1"/>
</dbReference>
<evidence type="ECO:0000256" key="2">
    <source>
        <dbReference type="ARBA" id="ARBA00009634"/>
    </source>
</evidence>
<keyword evidence="12" id="KW-0325">Glycoprotein</keyword>
<dbReference type="PANTHER" id="PTHR24365">
    <property type="entry name" value="TOLL-LIKE RECEPTOR"/>
    <property type="match status" value="1"/>
</dbReference>
<organism evidence="15 16">
    <name type="scientific">Mizuhopecten yessoensis</name>
    <name type="common">Japanese scallop</name>
    <name type="synonym">Patinopecten yessoensis</name>
    <dbReference type="NCBI Taxonomy" id="6573"/>
    <lineage>
        <taxon>Eukaryota</taxon>
        <taxon>Metazoa</taxon>
        <taxon>Spiralia</taxon>
        <taxon>Lophotrochozoa</taxon>
        <taxon>Mollusca</taxon>
        <taxon>Bivalvia</taxon>
        <taxon>Autobranchia</taxon>
        <taxon>Pteriomorphia</taxon>
        <taxon>Pectinida</taxon>
        <taxon>Pectinoidea</taxon>
        <taxon>Pectinidae</taxon>
        <taxon>Mizuhopecten</taxon>
    </lineage>
</organism>
<dbReference type="SUPFAM" id="SSF52200">
    <property type="entry name" value="Toll/Interleukin receptor TIR domain"/>
    <property type="match status" value="1"/>
</dbReference>
<evidence type="ECO:0000256" key="9">
    <source>
        <dbReference type="ARBA" id="ARBA00022989"/>
    </source>
</evidence>
<evidence type="ECO:0000256" key="13">
    <source>
        <dbReference type="SAM" id="Phobius"/>
    </source>
</evidence>
<evidence type="ECO:0000256" key="6">
    <source>
        <dbReference type="ARBA" id="ARBA00022729"/>
    </source>
</evidence>
<evidence type="ECO:0000256" key="7">
    <source>
        <dbReference type="ARBA" id="ARBA00022737"/>
    </source>
</evidence>
<keyword evidence="8" id="KW-0391">Immunity</keyword>
<evidence type="ECO:0000259" key="14">
    <source>
        <dbReference type="PROSITE" id="PS50104"/>
    </source>
</evidence>
<evidence type="ECO:0000256" key="1">
    <source>
        <dbReference type="ARBA" id="ARBA00004479"/>
    </source>
</evidence>
<evidence type="ECO:0000256" key="11">
    <source>
        <dbReference type="ARBA" id="ARBA00023170"/>
    </source>
</evidence>
<dbReference type="PROSITE" id="PS51450">
    <property type="entry name" value="LRR"/>
    <property type="match status" value="1"/>
</dbReference>
<dbReference type="PANTHER" id="PTHR24365:SF530">
    <property type="entry name" value="MSTPROX-RELATED"/>
    <property type="match status" value="1"/>
</dbReference>
<dbReference type="FunFam" id="3.40.50.10140:FF:000001">
    <property type="entry name" value="Toll-like receptor 2"/>
    <property type="match status" value="1"/>
</dbReference>
<proteinExistence type="inferred from homology"/>
<dbReference type="SUPFAM" id="SSF52058">
    <property type="entry name" value="L domain-like"/>
    <property type="match status" value="1"/>
</dbReference>
<keyword evidence="6" id="KW-0732">Signal</keyword>
<keyword evidence="16" id="KW-1185">Reference proteome</keyword>
<dbReference type="GO" id="GO:0045087">
    <property type="term" value="P:innate immune response"/>
    <property type="evidence" value="ECO:0007669"/>
    <property type="project" value="UniProtKB-KW"/>
</dbReference>
<keyword evidence="5 13" id="KW-0812">Transmembrane</keyword>
<dbReference type="OrthoDB" id="1526598at2759"/>